<gene>
    <name evidence="2" type="ORF">BaRGS_00028920</name>
</gene>
<protein>
    <submittedName>
        <fullName evidence="2">Uncharacterized protein</fullName>
    </submittedName>
</protein>
<feature type="compositionally biased region" description="Polar residues" evidence="1">
    <location>
        <begin position="1"/>
        <end position="67"/>
    </location>
</feature>
<evidence type="ECO:0000313" key="2">
    <source>
        <dbReference type="EMBL" id="KAK7479840.1"/>
    </source>
</evidence>
<evidence type="ECO:0000256" key="1">
    <source>
        <dbReference type="SAM" id="MobiDB-lite"/>
    </source>
</evidence>
<keyword evidence="3" id="KW-1185">Reference proteome</keyword>
<proteinExistence type="predicted"/>
<organism evidence="2 3">
    <name type="scientific">Batillaria attramentaria</name>
    <dbReference type="NCBI Taxonomy" id="370345"/>
    <lineage>
        <taxon>Eukaryota</taxon>
        <taxon>Metazoa</taxon>
        <taxon>Spiralia</taxon>
        <taxon>Lophotrochozoa</taxon>
        <taxon>Mollusca</taxon>
        <taxon>Gastropoda</taxon>
        <taxon>Caenogastropoda</taxon>
        <taxon>Sorbeoconcha</taxon>
        <taxon>Cerithioidea</taxon>
        <taxon>Batillariidae</taxon>
        <taxon>Batillaria</taxon>
    </lineage>
</organism>
<accession>A0ABD0JXI3</accession>
<dbReference type="Proteomes" id="UP001519460">
    <property type="component" value="Unassembled WGS sequence"/>
</dbReference>
<evidence type="ECO:0000313" key="3">
    <source>
        <dbReference type="Proteomes" id="UP001519460"/>
    </source>
</evidence>
<dbReference type="EMBL" id="JACVVK020000294">
    <property type="protein sequence ID" value="KAK7479840.1"/>
    <property type="molecule type" value="Genomic_DNA"/>
</dbReference>
<sequence length="123" mass="13524">MKVWSTTEGRAETNTKTPNKTQTVQQTIRQYTHIQAQNAQHPKTPKNNAPGQTRRNTVHSSVATSDPQSKRGPSPSGWGAGDICKAPPEHLAPKVARSERVLVKDRPGTHGLQYSWYSQQAGV</sequence>
<reference evidence="2 3" key="1">
    <citation type="journal article" date="2023" name="Sci. Data">
        <title>Genome assembly of the Korean intertidal mud-creeper Batillaria attramentaria.</title>
        <authorList>
            <person name="Patra A.K."/>
            <person name="Ho P.T."/>
            <person name="Jun S."/>
            <person name="Lee S.J."/>
            <person name="Kim Y."/>
            <person name="Won Y.J."/>
        </authorList>
    </citation>
    <scope>NUCLEOTIDE SEQUENCE [LARGE SCALE GENOMIC DNA]</scope>
    <source>
        <strain evidence="2">Wonlab-2016</strain>
    </source>
</reference>
<feature type="region of interest" description="Disordered" evidence="1">
    <location>
        <begin position="1"/>
        <end position="123"/>
    </location>
</feature>
<name>A0ABD0JXI3_9CAEN</name>
<dbReference type="AlphaFoldDB" id="A0ABD0JXI3"/>
<comment type="caution">
    <text evidence="2">The sequence shown here is derived from an EMBL/GenBank/DDBJ whole genome shotgun (WGS) entry which is preliminary data.</text>
</comment>
<feature type="compositionally biased region" description="Basic and acidic residues" evidence="1">
    <location>
        <begin position="87"/>
        <end position="108"/>
    </location>
</feature>